<evidence type="ECO:0000256" key="1">
    <source>
        <dbReference type="SAM" id="Phobius"/>
    </source>
</evidence>
<dbReference type="OrthoDB" id="5818347at2759"/>
<gene>
    <name evidence="2" type="ORF">CAEBREN_11680</name>
</gene>
<evidence type="ECO:0008006" key="4">
    <source>
        <dbReference type="Google" id="ProtNLM"/>
    </source>
</evidence>
<keyword evidence="3" id="KW-1185">Reference proteome</keyword>
<feature type="transmembrane region" description="Helical" evidence="1">
    <location>
        <begin position="152"/>
        <end position="174"/>
    </location>
</feature>
<keyword evidence="1" id="KW-0472">Membrane</keyword>
<dbReference type="AlphaFoldDB" id="G0PHF7"/>
<keyword evidence="1" id="KW-1133">Transmembrane helix</keyword>
<dbReference type="PANTHER" id="PTHR23021">
    <property type="entry name" value="SERPENTINE RECEPTOR, CLASS T"/>
    <property type="match status" value="1"/>
</dbReference>
<dbReference type="PANTHER" id="PTHR23021:SF23">
    <property type="entry name" value="G_PROTEIN_RECEP_F1_2 DOMAIN-CONTAINING PROTEIN-RELATED"/>
    <property type="match status" value="1"/>
</dbReference>
<dbReference type="STRING" id="135651.G0PHF7"/>
<evidence type="ECO:0000313" key="2">
    <source>
        <dbReference type="EMBL" id="EGT56429.1"/>
    </source>
</evidence>
<reference evidence="3" key="1">
    <citation type="submission" date="2011-07" db="EMBL/GenBank/DDBJ databases">
        <authorList>
            <consortium name="Caenorhabditis brenneri Sequencing and Analysis Consortium"/>
            <person name="Wilson R.K."/>
        </authorList>
    </citation>
    <scope>NUCLEOTIDE SEQUENCE [LARGE SCALE GENOMIC DNA]</scope>
    <source>
        <strain evidence="3">PB2801</strain>
    </source>
</reference>
<dbReference type="InParanoid" id="G0PHF7"/>
<dbReference type="InterPro" id="IPR019425">
    <property type="entry name" value="7TM_GPCR_serpentine_rcpt_Srt"/>
</dbReference>
<dbReference type="HOGENOM" id="CLU_053041_0_0_1"/>
<evidence type="ECO:0000313" key="3">
    <source>
        <dbReference type="Proteomes" id="UP000008068"/>
    </source>
</evidence>
<feature type="transmembrane region" description="Helical" evidence="1">
    <location>
        <begin position="38"/>
        <end position="62"/>
    </location>
</feature>
<feature type="transmembrane region" description="Helical" evidence="1">
    <location>
        <begin position="107"/>
        <end position="132"/>
    </location>
</feature>
<feature type="transmembrane region" description="Helical" evidence="1">
    <location>
        <begin position="74"/>
        <end position="95"/>
    </location>
</feature>
<keyword evidence="1" id="KW-0812">Transmembrane</keyword>
<protein>
    <recommendedName>
        <fullName evidence="4">G protein-coupled receptor</fullName>
    </recommendedName>
</protein>
<organism evidence="3">
    <name type="scientific">Caenorhabditis brenneri</name>
    <name type="common">Nematode worm</name>
    <dbReference type="NCBI Taxonomy" id="135651"/>
    <lineage>
        <taxon>Eukaryota</taxon>
        <taxon>Metazoa</taxon>
        <taxon>Ecdysozoa</taxon>
        <taxon>Nematoda</taxon>
        <taxon>Chromadorea</taxon>
        <taxon>Rhabditida</taxon>
        <taxon>Rhabditina</taxon>
        <taxon>Rhabditomorpha</taxon>
        <taxon>Rhabditoidea</taxon>
        <taxon>Rhabditidae</taxon>
        <taxon>Peloderinae</taxon>
        <taxon>Caenorhabditis</taxon>
    </lineage>
</organism>
<accession>G0PHF7</accession>
<feature type="transmembrane region" description="Helical" evidence="1">
    <location>
        <begin position="186"/>
        <end position="208"/>
    </location>
</feature>
<sequence length="268" mass="30525">MSALQMSMFHVFTNSFTLWPEAYECPKNLTTVRFERPVLGSVFLFFGLLFIILYIPCFIAIIKKKSSAPVYQMMFALAIFDMLSLFVNSVCTGLFDMMGISFCHYPLPIFCLGAIAGGSWMAGCLTCIMLALERCVEINPDFPLEFLFRKRVFPFILFQAITLCIFHTAAAFIYEYMQFIEVTPKIIIASQFIWQWSNGAVCMAYLMFNRTIRNLVMKMLIPKHIRERLGLYIGFDEHLAVEEACATVSAVVNAARATIKIDNFVAPC</sequence>
<dbReference type="SUPFAM" id="SSF81321">
    <property type="entry name" value="Family A G protein-coupled receptor-like"/>
    <property type="match status" value="1"/>
</dbReference>
<dbReference type="Pfam" id="PF10321">
    <property type="entry name" value="7TM_GPCR_Srt"/>
    <property type="match status" value="1"/>
</dbReference>
<proteinExistence type="predicted"/>
<dbReference type="Proteomes" id="UP000008068">
    <property type="component" value="Unassembled WGS sequence"/>
</dbReference>
<dbReference type="EMBL" id="GL380480">
    <property type="protein sequence ID" value="EGT56429.1"/>
    <property type="molecule type" value="Genomic_DNA"/>
</dbReference>
<name>G0PHF7_CAEBE</name>
<dbReference type="eggNOG" id="ENOG502TFTR">
    <property type="taxonomic scope" value="Eukaryota"/>
</dbReference>